<evidence type="ECO:0000256" key="3">
    <source>
        <dbReference type="ARBA" id="ARBA00022737"/>
    </source>
</evidence>
<dbReference type="InterPro" id="IPR050630">
    <property type="entry name" value="WD_repeat_EMAP"/>
</dbReference>
<dbReference type="SUPFAM" id="SSF47473">
    <property type="entry name" value="EF-hand"/>
    <property type="match status" value="1"/>
</dbReference>
<evidence type="ECO:0000256" key="4">
    <source>
        <dbReference type="ARBA" id="ARBA00023273"/>
    </source>
</evidence>
<dbReference type="InterPro" id="IPR036322">
    <property type="entry name" value="WD40_repeat_dom_sf"/>
</dbReference>
<reference evidence="5" key="1">
    <citation type="submission" date="2021-06" db="EMBL/GenBank/DDBJ databases">
        <authorList>
            <consortium name="Wellcome Sanger Institute Data Sharing"/>
        </authorList>
    </citation>
    <scope>NUCLEOTIDE SEQUENCE [LARGE SCALE GENOMIC DNA]</scope>
</reference>
<dbReference type="Proteomes" id="UP000694620">
    <property type="component" value="Chromosome 4"/>
</dbReference>
<evidence type="ECO:0000313" key="5">
    <source>
        <dbReference type="Ensembl" id="ENSECRP00000018444.1"/>
    </source>
</evidence>
<dbReference type="SUPFAM" id="SSF50978">
    <property type="entry name" value="WD40 repeat-like"/>
    <property type="match status" value="1"/>
</dbReference>
<keyword evidence="2" id="KW-0853">WD repeat</keyword>
<dbReference type="GO" id="GO:0036126">
    <property type="term" value="C:sperm flagellum"/>
    <property type="evidence" value="ECO:0007669"/>
    <property type="project" value="TreeGrafter"/>
</dbReference>
<proteinExistence type="predicted"/>
<organism evidence="5 6">
    <name type="scientific">Erpetoichthys calabaricus</name>
    <name type="common">Rope fish</name>
    <name type="synonym">Calamoichthys calabaricus</name>
    <dbReference type="NCBI Taxonomy" id="27687"/>
    <lineage>
        <taxon>Eukaryota</taxon>
        <taxon>Metazoa</taxon>
        <taxon>Chordata</taxon>
        <taxon>Craniata</taxon>
        <taxon>Vertebrata</taxon>
        <taxon>Euteleostomi</taxon>
        <taxon>Actinopterygii</taxon>
        <taxon>Polypteriformes</taxon>
        <taxon>Polypteridae</taxon>
        <taxon>Erpetoichthys</taxon>
    </lineage>
</organism>
<dbReference type="Ensembl" id="ENSECRT00000018816.1">
    <property type="protein sequence ID" value="ENSECRP00000018444.1"/>
    <property type="gene ID" value="ENSECRG00000012337.1"/>
</dbReference>
<dbReference type="AlphaFoldDB" id="A0A8C4SKV8"/>
<dbReference type="GeneTree" id="ENSGT00390000013370"/>
<keyword evidence="3" id="KW-0677">Repeat</keyword>
<dbReference type="Gene3D" id="1.10.238.10">
    <property type="entry name" value="EF-hand"/>
    <property type="match status" value="1"/>
</dbReference>
<name>A0A8C4SKV8_ERPCA</name>
<reference evidence="5" key="2">
    <citation type="submission" date="2025-08" db="UniProtKB">
        <authorList>
            <consortium name="Ensembl"/>
        </authorList>
    </citation>
    <scope>IDENTIFICATION</scope>
</reference>
<sequence>MLFSPLKNIFIGLFHKSIVSFHNNYCVILKTQLGPTYGSPIKKMQVLPGFTDTESSASYLAYITNDKIGLQILPVDGNPHRSSALICHAEGVSSFTCSCDGKYIFTAGGEDCIVYLWETNLNALEAAATLGGKDLDPFYELINGGRDGELFRELEDYFYYCQIRCQGIDCMEPRQVSTTIPLSEVPFVMRALGFYPTEQEIDDMQNEVKFSEYVNTGKYVTEVDIGEFLKLFINHRPAFGISRYEVQKAFEFLGYDQENGEHLINRKELLQLLQSRGEHLTEEDLAEYFSTLLGLNPEGGRFEPGYCQPHVPSPHASTLSCTGSLSLLLFSPSFNICLSSCFFFSVVSFLFPIPSLPCRILILP</sequence>
<evidence type="ECO:0000313" key="6">
    <source>
        <dbReference type="Proteomes" id="UP000694620"/>
    </source>
</evidence>
<comment type="subcellular location">
    <subcellularLocation>
        <location evidence="1">Cell projection</location>
        <location evidence="1">Cilium</location>
    </subcellularLocation>
</comment>
<evidence type="ECO:0008006" key="7">
    <source>
        <dbReference type="Google" id="ProtNLM"/>
    </source>
</evidence>
<evidence type="ECO:0000256" key="1">
    <source>
        <dbReference type="ARBA" id="ARBA00004138"/>
    </source>
</evidence>
<reference evidence="5" key="3">
    <citation type="submission" date="2025-09" db="UniProtKB">
        <authorList>
            <consortium name="Ensembl"/>
        </authorList>
    </citation>
    <scope>IDENTIFICATION</scope>
</reference>
<dbReference type="InterPro" id="IPR011992">
    <property type="entry name" value="EF-hand-dom_pair"/>
</dbReference>
<dbReference type="PANTHER" id="PTHR13720:SF13">
    <property type="entry name" value="CILIA- AND FLAGELLA-ASSOCIATED PROTEIN 251"/>
    <property type="match status" value="1"/>
</dbReference>
<protein>
    <recommendedName>
        <fullName evidence="7">WD repeat domain 66</fullName>
    </recommendedName>
</protein>
<keyword evidence="4" id="KW-0966">Cell projection</keyword>
<accession>A0A8C4SKV8</accession>
<dbReference type="PANTHER" id="PTHR13720">
    <property type="entry name" value="WD-40 REPEAT PROTEIN"/>
    <property type="match status" value="1"/>
</dbReference>
<keyword evidence="6" id="KW-1185">Reference proteome</keyword>
<evidence type="ECO:0000256" key="2">
    <source>
        <dbReference type="ARBA" id="ARBA00022574"/>
    </source>
</evidence>